<dbReference type="AlphaFoldDB" id="A0A6N3E9F5"/>
<dbReference type="Pfam" id="PF14276">
    <property type="entry name" value="DUF4363"/>
    <property type="match status" value="1"/>
</dbReference>
<name>A0A6N3E9F5_9CLOT</name>
<evidence type="ECO:0000256" key="1">
    <source>
        <dbReference type="SAM" id="Phobius"/>
    </source>
</evidence>
<gene>
    <name evidence="2" type="ORF">CTLFYP3_02173</name>
</gene>
<protein>
    <recommendedName>
        <fullName evidence="3">DUF4363 domain-containing protein</fullName>
    </recommendedName>
</protein>
<organism evidence="2">
    <name type="scientific">Clostridium tertium</name>
    <dbReference type="NCBI Taxonomy" id="1559"/>
    <lineage>
        <taxon>Bacteria</taxon>
        <taxon>Bacillati</taxon>
        <taxon>Bacillota</taxon>
        <taxon>Clostridia</taxon>
        <taxon>Eubacteriales</taxon>
        <taxon>Clostridiaceae</taxon>
        <taxon>Clostridium</taxon>
    </lineage>
</organism>
<dbReference type="InterPro" id="IPR025373">
    <property type="entry name" value="DUF4363"/>
</dbReference>
<keyword evidence="1" id="KW-1133">Transmembrane helix</keyword>
<sequence length="126" mass="14438">MKNTYISVVLFAVLIAVLFFLNYKFTDLCDEIVLNCDDIEILLNDYDEESAYEKSVNLLNLITEKADIPAIYLNHVDYDLLKNDSLKLSLYIRGDDRAESLATLHALRSTAQHLKELQSPNIKNLL</sequence>
<proteinExistence type="predicted"/>
<keyword evidence="1" id="KW-0812">Transmembrane</keyword>
<evidence type="ECO:0008006" key="3">
    <source>
        <dbReference type="Google" id="ProtNLM"/>
    </source>
</evidence>
<keyword evidence="1" id="KW-0472">Membrane</keyword>
<dbReference type="EMBL" id="CACRTO010000020">
    <property type="protein sequence ID" value="VYU36199.1"/>
    <property type="molecule type" value="Genomic_DNA"/>
</dbReference>
<dbReference type="RefSeq" id="WP_156626623.1">
    <property type="nucleotide sequence ID" value="NZ_CACRTO010000020.1"/>
</dbReference>
<feature type="transmembrane region" description="Helical" evidence="1">
    <location>
        <begin position="6"/>
        <end position="23"/>
    </location>
</feature>
<reference evidence="2" key="1">
    <citation type="submission" date="2019-11" db="EMBL/GenBank/DDBJ databases">
        <authorList>
            <person name="Feng L."/>
        </authorList>
    </citation>
    <scope>NUCLEOTIDE SEQUENCE</scope>
    <source>
        <strain evidence="2">CTertiumLFYP3</strain>
    </source>
</reference>
<evidence type="ECO:0000313" key="2">
    <source>
        <dbReference type="EMBL" id="VYU36199.1"/>
    </source>
</evidence>
<accession>A0A6N3E9F5</accession>